<dbReference type="AlphaFoldDB" id="A0A437APG5"/>
<reference evidence="1 2" key="1">
    <citation type="submission" date="2018-10" db="EMBL/GenBank/DDBJ databases">
        <title>Draft genome sequence of the microsporidian Tubulinosema ratisbonensis.</title>
        <authorList>
            <person name="Polonais V."/>
            <person name="Peyretaillade E."/>
            <person name="Niehus S."/>
            <person name="Wawrzyniak I."/>
            <person name="Franchet A."/>
            <person name="Gaspin C."/>
            <person name="Reichstadt M."/>
            <person name="Belser C."/>
            <person name="Labadie K."/>
            <person name="Delbac F."/>
            <person name="Ferrandon D."/>
        </authorList>
    </citation>
    <scope>NUCLEOTIDE SEQUENCE [LARGE SCALE GENOMIC DNA]</scope>
    <source>
        <strain evidence="1 2">Franzen</strain>
    </source>
</reference>
<proteinExistence type="predicted"/>
<sequence length="77" mass="9162">MIFLIRKPKWLDFNERSKKISISQQGNSTNSQIIETEEGYALRIGRFVYKLNPVPLKKTIYTEEGDTFEEKFFIKKE</sequence>
<gene>
    <name evidence="1" type="ORF">TUBRATIS_005030</name>
</gene>
<dbReference type="VEuPathDB" id="MicrosporidiaDB:TUBRATIS_005030"/>
<accession>A0A437APG5</accession>
<protein>
    <submittedName>
        <fullName evidence="1">Uncharacterized protein</fullName>
    </submittedName>
</protein>
<evidence type="ECO:0000313" key="1">
    <source>
        <dbReference type="EMBL" id="RVD92978.1"/>
    </source>
</evidence>
<comment type="caution">
    <text evidence="1">The sequence shown here is derived from an EMBL/GenBank/DDBJ whole genome shotgun (WGS) entry which is preliminary data.</text>
</comment>
<dbReference type="Proteomes" id="UP000282876">
    <property type="component" value="Unassembled WGS sequence"/>
</dbReference>
<keyword evidence="2" id="KW-1185">Reference proteome</keyword>
<dbReference type="EMBL" id="RCSS01000110">
    <property type="protein sequence ID" value="RVD92978.1"/>
    <property type="molecule type" value="Genomic_DNA"/>
</dbReference>
<organism evidence="1 2">
    <name type="scientific">Tubulinosema ratisbonensis</name>
    <dbReference type="NCBI Taxonomy" id="291195"/>
    <lineage>
        <taxon>Eukaryota</taxon>
        <taxon>Fungi</taxon>
        <taxon>Fungi incertae sedis</taxon>
        <taxon>Microsporidia</taxon>
        <taxon>Tubulinosematoidea</taxon>
        <taxon>Tubulinosematidae</taxon>
        <taxon>Tubulinosema</taxon>
    </lineage>
</organism>
<evidence type="ECO:0000313" key="2">
    <source>
        <dbReference type="Proteomes" id="UP000282876"/>
    </source>
</evidence>
<name>A0A437APG5_9MICR</name>